<dbReference type="Gene3D" id="1.10.150.240">
    <property type="entry name" value="Putative phosphatase, domain 2"/>
    <property type="match status" value="1"/>
</dbReference>
<proteinExistence type="predicted"/>
<dbReference type="InterPro" id="IPR036412">
    <property type="entry name" value="HAD-like_sf"/>
</dbReference>
<evidence type="ECO:0000313" key="2">
    <source>
        <dbReference type="EMBL" id="KAK9415479.1"/>
    </source>
</evidence>
<keyword evidence="3" id="KW-1185">Reference proteome</keyword>
<gene>
    <name evidence="2" type="ORF">SUNI508_10503</name>
</gene>
<dbReference type="EMBL" id="JARVKF010000416">
    <property type="protein sequence ID" value="KAK9415479.1"/>
    <property type="molecule type" value="Genomic_DNA"/>
</dbReference>
<dbReference type="PRINTS" id="PR00413">
    <property type="entry name" value="HADHALOGNASE"/>
</dbReference>
<dbReference type="PANTHER" id="PTHR43316">
    <property type="entry name" value="HYDROLASE, HALOACID DELAHOGENASE-RELATED"/>
    <property type="match status" value="1"/>
</dbReference>
<dbReference type="NCBIfam" id="TIGR01493">
    <property type="entry name" value="HAD-SF-IA-v2"/>
    <property type="match status" value="1"/>
</dbReference>
<evidence type="ECO:0000313" key="3">
    <source>
        <dbReference type="Proteomes" id="UP001408356"/>
    </source>
</evidence>
<dbReference type="InterPro" id="IPR023214">
    <property type="entry name" value="HAD_sf"/>
</dbReference>
<sequence>MSSSKVPAPKAFVFDVFGTVVNWRLSLALGLADAARSAGKAKAASSNGSAAAAKAKNMTHTDWEWFAVDWYNRYIKFAHSVQPGVTDFLLQEDVHRRTLKILIEKYGFEGLWTAEQLEDLVYLWHKLDAWPDSAAAIARLAKLGPVITLSDGSVELLDALNKRNSLGFTDIWGSDTWTAYKPNPAVYEGAIAKLKLKPDEVALVAAHLGDLYAAKKCGMKAFYVERPFEERYSAEEVEKARSDGWVDLWIPYGKGGLHGVADRLE</sequence>
<organism evidence="2 3">
    <name type="scientific">Seiridium unicorne</name>
    <dbReference type="NCBI Taxonomy" id="138068"/>
    <lineage>
        <taxon>Eukaryota</taxon>
        <taxon>Fungi</taxon>
        <taxon>Dikarya</taxon>
        <taxon>Ascomycota</taxon>
        <taxon>Pezizomycotina</taxon>
        <taxon>Sordariomycetes</taxon>
        <taxon>Xylariomycetidae</taxon>
        <taxon>Amphisphaeriales</taxon>
        <taxon>Sporocadaceae</taxon>
        <taxon>Seiridium</taxon>
    </lineage>
</organism>
<dbReference type="InterPro" id="IPR023198">
    <property type="entry name" value="PGP-like_dom2"/>
</dbReference>
<evidence type="ECO:0000256" key="1">
    <source>
        <dbReference type="ARBA" id="ARBA00022801"/>
    </source>
</evidence>
<dbReference type="Gene3D" id="3.40.50.1000">
    <property type="entry name" value="HAD superfamily/HAD-like"/>
    <property type="match status" value="1"/>
</dbReference>
<accession>A0ABR2ULT6</accession>
<dbReference type="Pfam" id="PF00702">
    <property type="entry name" value="Hydrolase"/>
    <property type="match status" value="1"/>
</dbReference>
<reference evidence="2 3" key="1">
    <citation type="journal article" date="2024" name="J. Plant Pathol.">
        <title>Sequence and assembly of the genome of Seiridium unicorne, isolate CBS 538.82, causal agent of cypress canker disease.</title>
        <authorList>
            <person name="Scali E."/>
            <person name="Rocca G.D."/>
            <person name="Danti R."/>
            <person name="Garbelotto M."/>
            <person name="Barberini S."/>
            <person name="Baroncelli R."/>
            <person name="Emiliani G."/>
        </authorList>
    </citation>
    <scope>NUCLEOTIDE SEQUENCE [LARGE SCALE GENOMIC DNA]</scope>
    <source>
        <strain evidence="2 3">BM-138-508</strain>
    </source>
</reference>
<comment type="caution">
    <text evidence="2">The sequence shown here is derived from an EMBL/GenBank/DDBJ whole genome shotgun (WGS) entry which is preliminary data.</text>
</comment>
<dbReference type="InterPro" id="IPR051540">
    <property type="entry name" value="S-2-haloacid_dehalogenase"/>
</dbReference>
<name>A0ABR2ULT6_9PEZI</name>
<dbReference type="PANTHER" id="PTHR43316:SF3">
    <property type="entry name" value="HALOACID DEHALOGENASE, TYPE II (AFU_ORTHOLOGUE AFUA_2G07750)-RELATED"/>
    <property type="match status" value="1"/>
</dbReference>
<protein>
    <submittedName>
        <fullName evidence="2">Haloacid dehalogenase</fullName>
    </submittedName>
</protein>
<keyword evidence="1" id="KW-0378">Hydrolase</keyword>
<dbReference type="InterPro" id="IPR006439">
    <property type="entry name" value="HAD-SF_hydro_IA"/>
</dbReference>
<dbReference type="Proteomes" id="UP001408356">
    <property type="component" value="Unassembled WGS sequence"/>
</dbReference>
<dbReference type="SUPFAM" id="SSF56784">
    <property type="entry name" value="HAD-like"/>
    <property type="match status" value="1"/>
</dbReference>